<feature type="domain" description="PAC" evidence="3">
    <location>
        <begin position="545"/>
        <end position="597"/>
    </location>
</feature>
<gene>
    <name evidence="6" type="ORF">NB640_03275</name>
</gene>
<dbReference type="AlphaFoldDB" id="A0A9E9P528"/>
<evidence type="ECO:0000259" key="5">
    <source>
        <dbReference type="PROSITE" id="PS50887"/>
    </source>
</evidence>
<dbReference type="InterPro" id="IPR000014">
    <property type="entry name" value="PAS"/>
</dbReference>
<dbReference type="EMBL" id="CP098242">
    <property type="protein sequence ID" value="WAW10696.1"/>
    <property type="molecule type" value="Genomic_DNA"/>
</dbReference>
<dbReference type="SUPFAM" id="SSF55785">
    <property type="entry name" value="PYP-like sensor domain (PAS domain)"/>
    <property type="match status" value="2"/>
</dbReference>
<name>A0A9E9P528_9BURK</name>
<feature type="transmembrane region" description="Helical" evidence="1">
    <location>
        <begin position="271"/>
        <end position="290"/>
    </location>
</feature>
<dbReference type="CDD" id="cd00130">
    <property type="entry name" value="PAS"/>
    <property type="match status" value="2"/>
</dbReference>
<dbReference type="InterPro" id="IPR000700">
    <property type="entry name" value="PAS-assoc_C"/>
</dbReference>
<dbReference type="InterPro" id="IPR035919">
    <property type="entry name" value="EAL_sf"/>
</dbReference>
<dbReference type="NCBIfam" id="TIGR00229">
    <property type="entry name" value="sensory_box"/>
    <property type="match status" value="2"/>
</dbReference>
<evidence type="ECO:0000313" key="7">
    <source>
        <dbReference type="Proteomes" id="UP001156215"/>
    </source>
</evidence>
<dbReference type="InterPro" id="IPR001633">
    <property type="entry name" value="EAL_dom"/>
</dbReference>
<reference evidence="6" key="1">
    <citation type="journal article" date="2022" name="Front. Microbiol.">
        <title>New perspectives on an old grouping: The genomic and phenotypic variability of Oxalobacter formigenes and the implications for calcium oxalate stone prevention.</title>
        <authorList>
            <person name="Chmiel J.A."/>
            <person name="Carr C."/>
            <person name="Stuivenberg G.A."/>
            <person name="Venema R."/>
            <person name="Chanyi R.M."/>
            <person name="Al K.F."/>
            <person name="Giguere D."/>
            <person name="Say H."/>
            <person name="Akouris P.P."/>
            <person name="Dominguez Romero S.A."/>
            <person name="Kwong A."/>
            <person name="Tai V."/>
            <person name="Koval S.F."/>
            <person name="Razvi H."/>
            <person name="Bjazevic J."/>
            <person name="Burton J.P."/>
        </authorList>
    </citation>
    <scope>NUCLEOTIDE SEQUENCE</scope>
    <source>
        <strain evidence="6">WoOx3</strain>
    </source>
</reference>
<dbReference type="SMART" id="SM00091">
    <property type="entry name" value="PAS"/>
    <property type="match status" value="2"/>
</dbReference>
<accession>A0A9E9P528</accession>
<dbReference type="InterPro" id="IPR043128">
    <property type="entry name" value="Rev_trsase/Diguanyl_cyclase"/>
</dbReference>
<evidence type="ECO:0000259" key="4">
    <source>
        <dbReference type="PROSITE" id="PS50883"/>
    </source>
</evidence>
<protein>
    <submittedName>
        <fullName evidence="6">EAL domain-containing protein</fullName>
    </submittedName>
</protein>
<dbReference type="Proteomes" id="UP001156215">
    <property type="component" value="Chromosome"/>
</dbReference>
<keyword evidence="1" id="KW-0472">Membrane</keyword>
<dbReference type="Pfam" id="PF08448">
    <property type="entry name" value="PAS_4"/>
    <property type="match status" value="1"/>
</dbReference>
<dbReference type="SUPFAM" id="SSF141868">
    <property type="entry name" value="EAL domain-like"/>
    <property type="match status" value="1"/>
</dbReference>
<keyword evidence="1" id="KW-1133">Transmembrane helix</keyword>
<sequence length="1034" mass="117191">MKRHSSFSLRNVLAMQFIIIAIAPLVMAALFLFFQGTPQENQKIIAAGRIPFQIENTLDEQATLLRDLSISLKNQRNAQFPDARKATRLIEKNGAFDVIYLLSKNGKITPVFQRKTYLDKDKFSKTTSGSIVRTLIPDTNTSEPSWSDAFTSPVTGVPSSAYVIPLADHLLVGEIRSTRLSEILKKQHPSLIWVVLDKNNHAVAASDSIFEKVLTSSPPLTLSRLQEKTGLFKFNNDRPEALLPIRKTSWSVFSALPLPTLAENIHQYTPLFLLCIATGIIFSLLFSFFFSRSLSSRILAYIKNTREIARGSYPLIRTDAPIREMAHLSQNLRKMSLTIQEKESGYNHAMSHYRDIIKAIENITVVLSPDLVITYVNEASDDIFGLEPEKCIGRSFLEFVKPGNIETIKERHGRWVEQGLESVTVEDKFIDNNGKPHTVLWNVTLNRDENDVFTGFTVIGHEFSAWKTMQEELQLAALVYQKSGEGMIVFNEENLIISVNPAFEAITGYTSKEVLFSNLSMLGSALHDRLFYENIWNAMDAADHWQGDVWNMRKNGELYTIRLTINTIRTPDNKIYRRVALFSDITEQKLAEKITWQQNYFDSLTGLPNRNFLKQELSRAKKINMPVALMFLGLDGFKHINETLGHMTGDMLLQETAQRLQHCIRETDAAIRLGGDEFAILLRNITNPEEVETIGKTILSGLSEAFFLNNAVIHISASIGITFYPDDATDTDDLLKNADQAMHAAKREGKNTLLYFTRSMQEMAQVRMQLINDLRQALAGHQFEIMYQPIVEIESGLIRKAEALIRWQHPVRGTINPVEFISIAEDTGMITSFGNWIFHEAATQARIWRERFHPDFQISINISPVQFKNEGIDFINWMSHLQELQLPGNGLVVEITEGLLMEKSDHISQQLATFKNAGMEIALDDFGVGYSSLSYLQNFNFDYLKIDQSFIRNLSQSSDNQALCEAIIVMAHKLHLKVIAEGIETIRQREILVEATCDFGQGYLYSTPLPPAEFELILENNYALFNSGFLADIA</sequence>
<dbReference type="SMART" id="SM00267">
    <property type="entry name" value="GGDEF"/>
    <property type="match status" value="1"/>
</dbReference>
<dbReference type="PANTHER" id="PTHR44757:SF2">
    <property type="entry name" value="BIOFILM ARCHITECTURE MAINTENANCE PROTEIN MBAA"/>
    <property type="match status" value="1"/>
</dbReference>
<evidence type="ECO:0000259" key="3">
    <source>
        <dbReference type="PROSITE" id="PS50113"/>
    </source>
</evidence>
<dbReference type="Gene3D" id="6.10.340.10">
    <property type="match status" value="1"/>
</dbReference>
<evidence type="ECO:0000259" key="2">
    <source>
        <dbReference type="PROSITE" id="PS50112"/>
    </source>
</evidence>
<dbReference type="RefSeq" id="WP_269309733.1">
    <property type="nucleotide sequence ID" value="NZ_CP098242.1"/>
</dbReference>
<dbReference type="NCBIfam" id="TIGR00254">
    <property type="entry name" value="GGDEF"/>
    <property type="match status" value="1"/>
</dbReference>
<dbReference type="InterPro" id="IPR035965">
    <property type="entry name" value="PAS-like_dom_sf"/>
</dbReference>
<feature type="transmembrane region" description="Helical" evidence="1">
    <location>
        <begin position="12"/>
        <end position="34"/>
    </location>
</feature>
<keyword evidence="7" id="KW-1185">Reference proteome</keyword>
<dbReference type="SMART" id="SM00052">
    <property type="entry name" value="EAL"/>
    <property type="match status" value="1"/>
</dbReference>
<feature type="domain" description="GGDEF" evidence="5">
    <location>
        <begin position="625"/>
        <end position="758"/>
    </location>
</feature>
<dbReference type="InterPro" id="IPR001610">
    <property type="entry name" value="PAC"/>
</dbReference>
<evidence type="ECO:0000256" key="1">
    <source>
        <dbReference type="SAM" id="Phobius"/>
    </source>
</evidence>
<dbReference type="InterPro" id="IPR052155">
    <property type="entry name" value="Biofilm_reg_signaling"/>
</dbReference>
<dbReference type="SMART" id="SM00086">
    <property type="entry name" value="PAC"/>
    <property type="match status" value="1"/>
</dbReference>
<dbReference type="Gene3D" id="3.20.20.450">
    <property type="entry name" value="EAL domain"/>
    <property type="match status" value="1"/>
</dbReference>
<dbReference type="CDD" id="cd01948">
    <property type="entry name" value="EAL"/>
    <property type="match status" value="1"/>
</dbReference>
<dbReference type="PANTHER" id="PTHR44757">
    <property type="entry name" value="DIGUANYLATE CYCLASE DGCP"/>
    <property type="match status" value="1"/>
</dbReference>
<feature type="domain" description="PAS" evidence="2">
    <location>
        <begin position="349"/>
        <end position="419"/>
    </location>
</feature>
<dbReference type="InterPro" id="IPR013656">
    <property type="entry name" value="PAS_4"/>
</dbReference>
<feature type="domain" description="EAL" evidence="4">
    <location>
        <begin position="767"/>
        <end position="1022"/>
    </location>
</feature>
<dbReference type="PROSITE" id="PS50113">
    <property type="entry name" value="PAC"/>
    <property type="match status" value="1"/>
</dbReference>
<dbReference type="Pfam" id="PF00990">
    <property type="entry name" value="GGDEF"/>
    <property type="match status" value="1"/>
</dbReference>
<dbReference type="Gene3D" id="3.30.70.270">
    <property type="match status" value="1"/>
</dbReference>
<dbReference type="PROSITE" id="PS50112">
    <property type="entry name" value="PAS"/>
    <property type="match status" value="2"/>
</dbReference>
<dbReference type="KEGG" id="ovb:NB640_03275"/>
<dbReference type="SUPFAM" id="SSF55073">
    <property type="entry name" value="Nucleotide cyclase"/>
    <property type="match status" value="1"/>
</dbReference>
<keyword evidence="1" id="KW-0812">Transmembrane</keyword>
<dbReference type="PROSITE" id="PS50883">
    <property type="entry name" value="EAL"/>
    <property type="match status" value="1"/>
</dbReference>
<dbReference type="InterPro" id="IPR000160">
    <property type="entry name" value="GGDEF_dom"/>
</dbReference>
<dbReference type="Pfam" id="PF13426">
    <property type="entry name" value="PAS_9"/>
    <property type="match status" value="1"/>
</dbReference>
<dbReference type="CDD" id="cd01949">
    <property type="entry name" value="GGDEF"/>
    <property type="match status" value="1"/>
</dbReference>
<dbReference type="Pfam" id="PF00563">
    <property type="entry name" value="EAL"/>
    <property type="match status" value="1"/>
</dbReference>
<evidence type="ECO:0000313" key="6">
    <source>
        <dbReference type="EMBL" id="WAW10696.1"/>
    </source>
</evidence>
<organism evidence="6 7">
    <name type="scientific">Oxalobacter vibrioformis</name>
    <dbReference type="NCBI Taxonomy" id="933080"/>
    <lineage>
        <taxon>Bacteria</taxon>
        <taxon>Pseudomonadati</taxon>
        <taxon>Pseudomonadota</taxon>
        <taxon>Betaproteobacteria</taxon>
        <taxon>Burkholderiales</taxon>
        <taxon>Oxalobacteraceae</taxon>
        <taxon>Oxalobacter</taxon>
    </lineage>
</organism>
<dbReference type="Gene3D" id="3.30.450.20">
    <property type="entry name" value="PAS domain"/>
    <property type="match status" value="2"/>
</dbReference>
<dbReference type="PROSITE" id="PS50887">
    <property type="entry name" value="GGDEF"/>
    <property type="match status" value="1"/>
</dbReference>
<feature type="domain" description="PAS" evidence="2">
    <location>
        <begin position="471"/>
        <end position="515"/>
    </location>
</feature>
<proteinExistence type="predicted"/>
<dbReference type="InterPro" id="IPR029787">
    <property type="entry name" value="Nucleotide_cyclase"/>
</dbReference>